<protein>
    <submittedName>
        <fullName evidence="2">Uncharacterized protein</fullName>
    </submittedName>
</protein>
<proteinExistence type="predicted"/>
<dbReference type="EMBL" id="FOAB01000011">
    <property type="protein sequence ID" value="SEM23227.1"/>
    <property type="molecule type" value="Genomic_DNA"/>
</dbReference>
<sequence>MGTFSLIFVHLLELIAAIFGTFYIFKYREDKSTRYFTYFLWLTVFVETVGLIPNIIQSVESFGHLKETFWNQNFWLYNTYLILSFLFYLNYVKMNLKSSKLKKVLMIFFLIYGLSTIVNLVFSKVLFEAYSAYSFVVGSILLFFSIGLYYYEILQSNAILNFSRSIPFYFSVGTLVFHLCVTPLFIYSRYYSNRTSPEFVEVYALILTIANIFMYTCYIIGFLICSKKNKSYS</sequence>
<name>A0A1H7WQJ1_AQUAM</name>
<accession>A0A1H7WQJ1</accession>
<dbReference type="OrthoDB" id="1453530at2"/>
<reference evidence="2 3" key="1">
    <citation type="submission" date="2016-10" db="EMBL/GenBank/DDBJ databases">
        <authorList>
            <person name="de Groot N.N."/>
        </authorList>
    </citation>
    <scope>NUCLEOTIDE SEQUENCE [LARGE SCALE GENOMIC DNA]</scope>
    <source>
        <strain evidence="2 3">DSM 25232</strain>
    </source>
</reference>
<keyword evidence="1" id="KW-0472">Membrane</keyword>
<dbReference type="RefSeq" id="WP_091412541.1">
    <property type="nucleotide sequence ID" value="NZ_FOAB01000011.1"/>
</dbReference>
<keyword evidence="3" id="KW-1185">Reference proteome</keyword>
<feature type="transmembrane region" description="Helical" evidence="1">
    <location>
        <begin position="6"/>
        <end position="25"/>
    </location>
</feature>
<dbReference type="Proteomes" id="UP000198521">
    <property type="component" value="Unassembled WGS sequence"/>
</dbReference>
<feature type="transmembrane region" description="Helical" evidence="1">
    <location>
        <begin position="133"/>
        <end position="154"/>
    </location>
</feature>
<organism evidence="2 3">
    <name type="scientific">Aquimarina amphilecti</name>
    <dbReference type="NCBI Taxonomy" id="1038014"/>
    <lineage>
        <taxon>Bacteria</taxon>
        <taxon>Pseudomonadati</taxon>
        <taxon>Bacteroidota</taxon>
        <taxon>Flavobacteriia</taxon>
        <taxon>Flavobacteriales</taxon>
        <taxon>Flavobacteriaceae</taxon>
        <taxon>Aquimarina</taxon>
    </lineage>
</organism>
<evidence type="ECO:0000256" key="1">
    <source>
        <dbReference type="SAM" id="Phobius"/>
    </source>
</evidence>
<feature type="transmembrane region" description="Helical" evidence="1">
    <location>
        <begin position="75"/>
        <end position="92"/>
    </location>
</feature>
<feature type="transmembrane region" description="Helical" evidence="1">
    <location>
        <begin position="166"/>
        <end position="190"/>
    </location>
</feature>
<dbReference type="STRING" id="1038014.SAMN04487910_4493"/>
<evidence type="ECO:0000313" key="3">
    <source>
        <dbReference type="Proteomes" id="UP000198521"/>
    </source>
</evidence>
<evidence type="ECO:0000313" key="2">
    <source>
        <dbReference type="EMBL" id="SEM23227.1"/>
    </source>
</evidence>
<feature type="transmembrane region" description="Helical" evidence="1">
    <location>
        <begin position="202"/>
        <end position="225"/>
    </location>
</feature>
<gene>
    <name evidence="2" type="ORF">SAMN04487910_4493</name>
</gene>
<feature type="transmembrane region" description="Helical" evidence="1">
    <location>
        <begin position="37"/>
        <end position="55"/>
    </location>
</feature>
<keyword evidence="1" id="KW-1133">Transmembrane helix</keyword>
<keyword evidence="1" id="KW-0812">Transmembrane</keyword>
<dbReference type="AlphaFoldDB" id="A0A1H7WQJ1"/>
<feature type="transmembrane region" description="Helical" evidence="1">
    <location>
        <begin position="104"/>
        <end position="127"/>
    </location>
</feature>